<dbReference type="RefSeq" id="WP_282913194.1">
    <property type="nucleotide sequence ID" value="NZ_JAGRPV010000002.1"/>
</dbReference>
<dbReference type="CDD" id="cd06223">
    <property type="entry name" value="PRTases_typeI"/>
    <property type="match status" value="1"/>
</dbReference>
<sequence length="254" mass="28022">MIAAVMKFIYRLFQPVPSVCPCCGKEGRGVASAASVMPIRHPEARAALNALCASCRAKVPWILEIACPTCGRSERCGDCPRRAKLYFTSSRSAVRYEGDMKELLAAYKYQGAERLAPIMAAMLASAFERIASMHDRPFDLVTAVPLSDMRLAERGFNQAERMAAILAGWYGLPYANLLVRTRDSDKQSLKGRGARIRDMRGLFRAAARTDSATRKRILLVDDIYTTGSTMNECAHALLQAFPEAEIHGLAWARA</sequence>
<evidence type="ECO:0000313" key="2">
    <source>
        <dbReference type="EMBL" id="MDI4650344.1"/>
    </source>
</evidence>
<dbReference type="SUPFAM" id="SSF53271">
    <property type="entry name" value="PRTase-like"/>
    <property type="match status" value="1"/>
</dbReference>
<dbReference type="Gene3D" id="3.40.50.2020">
    <property type="match status" value="1"/>
</dbReference>
<dbReference type="PANTHER" id="PTHR47505:SF1">
    <property type="entry name" value="DNA UTILIZATION PROTEIN YHGH"/>
    <property type="match status" value="1"/>
</dbReference>
<evidence type="ECO:0000313" key="3">
    <source>
        <dbReference type="Proteomes" id="UP001161691"/>
    </source>
</evidence>
<dbReference type="InterPro" id="IPR029057">
    <property type="entry name" value="PRTase-like"/>
</dbReference>
<organism evidence="2 3">
    <name type="scientific">Cohnella hashimotonis</name>
    <dbReference type="NCBI Taxonomy" id="2826895"/>
    <lineage>
        <taxon>Bacteria</taxon>
        <taxon>Bacillati</taxon>
        <taxon>Bacillota</taxon>
        <taxon>Bacilli</taxon>
        <taxon>Bacillales</taxon>
        <taxon>Paenibacillaceae</taxon>
        <taxon>Cohnella</taxon>
    </lineage>
</organism>
<name>A0ABT6TU01_9BACL</name>
<comment type="similarity">
    <text evidence="1">Belongs to the ComF/GntX family.</text>
</comment>
<evidence type="ECO:0000256" key="1">
    <source>
        <dbReference type="ARBA" id="ARBA00008007"/>
    </source>
</evidence>
<proteinExistence type="inferred from homology"/>
<dbReference type="PANTHER" id="PTHR47505">
    <property type="entry name" value="DNA UTILIZATION PROTEIN YHGH"/>
    <property type="match status" value="1"/>
</dbReference>
<dbReference type="InterPro" id="IPR000836">
    <property type="entry name" value="PRTase_dom"/>
</dbReference>
<dbReference type="EMBL" id="JAGRPV010000002">
    <property type="protein sequence ID" value="MDI4650344.1"/>
    <property type="molecule type" value="Genomic_DNA"/>
</dbReference>
<comment type="caution">
    <text evidence="2">The sequence shown here is derived from an EMBL/GenBank/DDBJ whole genome shotgun (WGS) entry which is preliminary data.</text>
</comment>
<dbReference type="InterPro" id="IPR051910">
    <property type="entry name" value="ComF/GntX_DNA_util-trans"/>
</dbReference>
<keyword evidence="3" id="KW-1185">Reference proteome</keyword>
<reference evidence="2" key="1">
    <citation type="submission" date="2023-04" db="EMBL/GenBank/DDBJ databases">
        <title>Comparative genomic analysis of Cohnella hashimotonis sp. nov., isolated from the International Space Station.</title>
        <authorList>
            <person name="Venkateswaran K."/>
            <person name="Simpson A."/>
        </authorList>
    </citation>
    <scope>NUCLEOTIDE SEQUENCE</scope>
    <source>
        <strain evidence="2">F6_2S_P_1</strain>
    </source>
</reference>
<protein>
    <submittedName>
        <fullName evidence="2">ComF family protein</fullName>
    </submittedName>
</protein>
<accession>A0ABT6TU01</accession>
<dbReference type="Proteomes" id="UP001161691">
    <property type="component" value="Unassembled WGS sequence"/>
</dbReference>
<gene>
    <name evidence="2" type="ORF">KB449_35770</name>
</gene>